<dbReference type="EMBL" id="CM023470">
    <property type="protein sequence ID" value="KAH7978544.1"/>
    <property type="molecule type" value="Genomic_DNA"/>
</dbReference>
<organism evidence="1 2">
    <name type="scientific">Dermacentor silvarum</name>
    <name type="common">Tick</name>
    <dbReference type="NCBI Taxonomy" id="543639"/>
    <lineage>
        <taxon>Eukaryota</taxon>
        <taxon>Metazoa</taxon>
        <taxon>Ecdysozoa</taxon>
        <taxon>Arthropoda</taxon>
        <taxon>Chelicerata</taxon>
        <taxon>Arachnida</taxon>
        <taxon>Acari</taxon>
        <taxon>Parasitiformes</taxon>
        <taxon>Ixodida</taxon>
        <taxon>Ixodoidea</taxon>
        <taxon>Ixodidae</taxon>
        <taxon>Rhipicephalinae</taxon>
        <taxon>Dermacentor</taxon>
    </lineage>
</organism>
<comment type="caution">
    <text evidence="1">The sequence shown here is derived from an EMBL/GenBank/DDBJ whole genome shotgun (WGS) entry which is preliminary data.</text>
</comment>
<keyword evidence="2" id="KW-1185">Reference proteome</keyword>
<name>A0ACB8DVI9_DERSI</name>
<accession>A0ACB8DVI9</accession>
<evidence type="ECO:0000313" key="1">
    <source>
        <dbReference type="EMBL" id="KAH7978544.1"/>
    </source>
</evidence>
<evidence type="ECO:0000313" key="2">
    <source>
        <dbReference type="Proteomes" id="UP000821865"/>
    </source>
</evidence>
<reference evidence="1" key="1">
    <citation type="submission" date="2020-05" db="EMBL/GenBank/DDBJ databases">
        <title>Large-scale comparative analyses of tick genomes elucidate their genetic diversity and vector capacities.</title>
        <authorList>
            <person name="Jia N."/>
            <person name="Wang J."/>
            <person name="Shi W."/>
            <person name="Du L."/>
            <person name="Sun Y."/>
            <person name="Zhan W."/>
            <person name="Jiang J."/>
            <person name="Wang Q."/>
            <person name="Zhang B."/>
            <person name="Ji P."/>
            <person name="Sakyi L.B."/>
            <person name="Cui X."/>
            <person name="Yuan T."/>
            <person name="Jiang B."/>
            <person name="Yang W."/>
            <person name="Lam T.T.-Y."/>
            <person name="Chang Q."/>
            <person name="Ding S."/>
            <person name="Wang X."/>
            <person name="Zhu J."/>
            <person name="Ruan X."/>
            <person name="Zhao L."/>
            <person name="Wei J."/>
            <person name="Que T."/>
            <person name="Du C."/>
            <person name="Cheng J."/>
            <person name="Dai P."/>
            <person name="Han X."/>
            <person name="Huang E."/>
            <person name="Gao Y."/>
            <person name="Liu J."/>
            <person name="Shao H."/>
            <person name="Ye R."/>
            <person name="Li L."/>
            <person name="Wei W."/>
            <person name="Wang X."/>
            <person name="Wang C."/>
            <person name="Yang T."/>
            <person name="Huo Q."/>
            <person name="Li W."/>
            <person name="Guo W."/>
            <person name="Chen H."/>
            <person name="Zhou L."/>
            <person name="Ni X."/>
            <person name="Tian J."/>
            <person name="Zhou Y."/>
            <person name="Sheng Y."/>
            <person name="Liu T."/>
            <person name="Pan Y."/>
            <person name="Xia L."/>
            <person name="Li J."/>
            <person name="Zhao F."/>
            <person name="Cao W."/>
        </authorList>
    </citation>
    <scope>NUCLEOTIDE SEQUENCE</scope>
    <source>
        <strain evidence="1">Dsil-2018</strain>
    </source>
</reference>
<proteinExistence type="predicted"/>
<sequence>MSIRKKCDVDTASGRLIGYVDLGNGQTPIETDDTSLAGDTLVLMAVGVASPWKMPFAYFLNNGLSEEKLKNIINEAIVQLTECSLNVVAIVCDALAANVAMAKLLGCRVHETSSNLFKTSFTHPVEPSKEVLVVFDAAHGLKLLRNLLGDKKVLQSTKYGVSIMHLVNYYAV</sequence>
<protein>
    <submittedName>
        <fullName evidence="1">Uncharacterized protein</fullName>
    </submittedName>
</protein>
<dbReference type="Proteomes" id="UP000821865">
    <property type="component" value="Chromosome 1"/>
</dbReference>
<gene>
    <name evidence="1" type="ORF">HPB49_005834</name>
</gene>